<comment type="caution">
    <text evidence="1">The sequence shown here is derived from an EMBL/GenBank/DDBJ whole genome shotgun (WGS) entry which is preliminary data.</text>
</comment>
<gene>
    <name evidence="1" type="ORF">J1TS3_20990</name>
</gene>
<organism evidence="1 2">
    <name type="scientific">Siminovitchia fordii</name>
    <dbReference type="NCBI Taxonomy" id="254759"/>
    <lineage>
        <taxon>Bacteria</taxon>
        <taxon>Bacillati</taxon>
        <taxon>Bacillota</taxon>
        <taxon>Bacilli</taxon>
        <taxon>Bacillales</taxon>
        <taxon>Bacillaceae</taxon>
        <taxon>Siminovitchia</taxon>
    </lineage>
</organism>
<dbReference type="EMBL" id="BOQT01000006">
    <property type="protein sequence ID" value="GIN20965.1"/>
    <property type="molecule type" value="Genomic_DNA"/>
</dbReference>
<keyword evidence="2" id="KW-1185">Reference proteome</keyword>
<evidence type="ECO:0000313" key="1">
    <source>
        <dbReference type="EMBL" id="GIN20965.1"/>
    </source>
</evidence>
<dbReference type="Proteomes" id="UP000680279">
    <property type="component" value="Unassembled WGS sequence"/>
</dbReference>
<sequence>MSIVIEGEYNFFPTIILFIFIIKNWELAYDEASDEVFQGKQAFSAFTNRRP</sequence>
<evidence type="ECO:0000313" key="2">
    <source>
        <dbReference type="Proteomes" id="UP000680279"/>
    </source>
</evidence>
<reference evidence="1 2" key="1">
    <citation type="submission" date="2021-03" db="EMBL/GenBank/DDBJ databases">
        <title>Antimicrobial resistance genes in bacteria isolated from Japanese honey, and their potential for conferring macrolide and lincosamide resistance in the American foulbrood pathogen Paenibacillus larvae.</title>
        <authorList>
            <person name="Okamoto M."/>
            <person name="Kumagai M."/>
            <person name="Kanamori H."/>
            <person name="Takamatsu D."/>
        </authorList>
    </citation>
    <scope>NUCLEOTIDE SEQUENCE [LARGE SCALE GENOMIC DNA]</scope>
    <source>
        <strain evidence="1 2">J1TS3</strain>
    </source>
</reference>
<name>A0ABQ4K5F4_9BACI</name>
<protein>
    <submittedName>
        <fullName evidence="1">Uncharacterized protein</fullName>
    </submittedName>
</protein>
<accession>A0ABQ4K5F4</accession>
<proteinExistence type="predicted"/>